<feature type="region of interest" description="Disordered" evidence="1">
    <location>
        <begin position="274"/>
        <end position="423"/>
    </location>
</feature>
<protein>
    <submittedName>
        <fullName evidence="5">tRNA 2-selenouridine synthase</fullName>
    </submittedName>
</protein>
<feature type="transmembrane region" description="Helical" evidence="2">
    <location>
        <begin position="732"/>
        <end position="752"/>
    </location>
</feature>
<feature type="transmembrane region" description="Helical" evidence="2">
    <location>
        <begin position="503"/>
        <end position="529"/>
    </location>
</feature>
<evidence type="ECO:0000313" key="3">
    <source>
        <dbReference type="EMBL" id="CAI3979296.1"/>
    </source>
</evidence>
<feature type="transmembrane region" description="Helical" evidence="2">
    <location>
        <begin position="701"/>
        <end position="720"/>
    </location>
</feature>
<feature type="transmembrane region" description="Helical" evidence="2">
    <location>
        <begin position="541"/>
        <end position="564"/>
    </location>
</feature>
<comment type="caution">
    <text evidence="3">The sequence shown here is derived from an EMBL/GenBank/DDBJ whole genome shotgun (WGS) entry which is preliminary data.</text>
</comment>
<accession>A0A9P1FKI6</accession>
<name>A0A9P1FKI6_9DINO</name>
<dbReference type="Proteomes" id="UP001152797">
    <property type="component" value="Unassembled WGS sequence"/>
</dbReference>
<sequence>MASCDVSPKAKAQKALSWKVPEDNSETDETLLLAERLSSAVRDSIHELLPSALRDATAATLQKLSVVTLKMSNFLDRMEMQALDASVTEGSSCLNGPMSGAVSPRSMNSLLDKPKPTVSVASVERIIDSCDVVHVSSGRSGSPKPGEKASPATYQSLEIQVVPHMPIRGGNGSNGNNAIATAAKTRKAVSVQGWNGCLGEEIFLPIPVNTPRRSIDESAGVSSDQLKSKSPKLEKMGMKSLETRLARELFKTAKKTGTKGFSWAEDCSLSAISRQDSRPHVAGLNSETEQRQAPMRRGLSRESLPTSQSSGFRLLRGTPQAPANKPLHPEVPSGVVPEMVTGPLLPAIPSQDLMPEDGTTTLSEGLKFGSEEQGGDSPPNSQEDGKKEVSGRICTDPQLTEGTPKRNVPTHTSRSKKGSVQLRDANNDELIRATIKSVNKIAPLSEIEPFDVTVETGYSDEESEAEVGQIRFPWLRAAGNKTVTGISLLNCSASVCDSRMVTLLFQGALMLTCLLAVGWSMTNVILQYIAMQENAGLHSYFFYDVALAFGALLSLLCGGCLRFSTPVAECEAMLDAFTEGRSLYEDWLSKCRWDALLVLIIWALSVVERTRELFADGIATLQLQQDVDQQELVYNLCNLGSFAVSGAVLLSCLFRIMRVCRGFYVIIDDFSFNLVTTSDLCVAEQDWNLLQALLRRSCHSLQYLFIVLQSTIVAALILGVDDFYRLNKPTLLISGACVLIGLAQLFLCAASVTDHCERLPPFVNSLGFGRSLDADRLYLVEYMPLGPAGFYIFEVRVTRDMVLKAFYISGMATFYFATKVMAAGF</sequence>
<dbReference type="OrthoDB" id="434113at2759"/>
<evidence type="ECO:0000313" key="4">
    <source>
        <dbReference type="EMBL" id="CAL1132671.1"/>
    </source>
</evidence>
<evidence type="ECO:0000256" key="1">
    <source>
        <dbReference type="SAM" id="MobiDB-lite"/>
    </source>
</evidence>
<organism evidence="3">
    <name type="scientific">Cladocopium goreaui</name>
    <dbReference type="NCBI Taxonomy" id="2562237"/>
    <lineage>
        <taxon>Eukaryota</taxon>
        <taxon>Sar</taxon>
        <taxon>Alveolata</taxon>
        <taxon>Dinophyceae</taxon>
        <taxon>Suessiales</taxon>
        <taxon>Symbiodiniaceae</taxon>
        <taxon>Cladocopium</taxon>
    </lineage>
</organism>
<feature type="region of interest" description="Disordered" evidence="1">
    <location>
        <begin position="214"/>
        <end position="233"/>
    </location>
</feature>
<evidence type="ECO:0000313" key="5">
    <source>
        <dbReference type="EMBL" id="CAL4766608.1"/>
    </source>
</evidence>
<reference evidence="3" key="1">
    <citation type="submission" date="2022-10" db="EMBL/GenBank/DDBJ databases">
        <authorList>
            <person name="Chen Y."/>
            <person name="Dougan E. K."/>
            <person name="Chan C."/>
            <person name="Rhodes N."/>
            <person name="Thang M."/>
        </authorList>
    </citation>
    <scope>NUCLEOTIDE SEQUENCE</scope>
</reference>
<dbReference type="EMBL" id="CAMXCT020000473">
    <property type="protein sequence ID" value="CAL1132671.1"/>
    <property type="molecule type" value="Genomic_DNA"/>
</dbReference>
<keyword evidence="2" id="KW-0812">Transmembrane</keyword>
<dbReference type="EMBL" id="CAMXCT010000473">
    <property type="protein sequence ID" value="CAI3979296.1"/>
    <property type="molecule type" value="Genomic_DNA"/>
</dbReference>
<reference evidence="4" key="2">
    <citation type="submission" date="2024-04" db="EMBL/GenBank/DDBJ databases">
        <authorList>
            <person name="Chen Y."/>
            <person name="Shah S."/>
            <person name="Dougan E. K."/>
            <person name="Thang M."/>
            <person name="Chan C."/>
        </authorList>
    </citation>
    <scope>NUCLEOTIDE SEQUENCE [LARGE SCALE GENOMIC DNA]</scope>
</reference>
<keyword evidence="2" id="KW-0472">Membrane</keyword>
<dbReference type="AlphaFoldDB" id="A0A9P1FKI6"/>
<dbReference type="EMBL" id="CAMXCT030000473">
    <property type="protein sequence ID" value="CAL4766608.1"/>
    <property type="molecule type" value="Genomic_DNA"/>
</dbReference>
<evidence type="ECO:0000256" key="2">
    <source>
        <dbReference type="SAM" id="Phobius"/>
    </source>
</evidence>
<proteinExistence type="predicted"/>
<gene>
    <name evidence="3" type="ORF">C1SCF055_LOCUS7258</name>
</gene>
<keyword evidence="2" id="KW-1133">Transmembrane helix</keyword>
<keyword evidence="6" id="KW-1185">Reference proteome</keyword>
<evidence type="ECO:0000313" key="6">
    <source>
        <dbReference type="Proteomes" id="UP001152797"/>
    </source>
</evidence>
<feature type="transmembrane region" description="Helical" evidence="2">
    <location>
        <begin position="632"/>
        <end position="654"/>
    </location>
</feature>